<proteinExistence type="predicted"/>
<keyword evidence="2" id="KW-1185">Reference proteome</keyword>
<dbReference type="AlphaFoldDB" id="A0A8S1UVK6"/>
<dbReference type="OMA" id="CKKFSNI"/>
<evidence type="ECO:0000313" key="1">
    <source>
        <dbReference type="EMBL" id="CAD8168277.1"/>
    </source>
</evidence>
<organism evidence="1 2">
    <name type="scientific">Paramecium octaurelia</name>
    <dbReference type="NCBI Taxonomy" id="43137"/>
    <lineage>
        <taxon>Eukaryota</taxon>
        <taxon>Sar</taxon>
        <taxon>Alveolata</taxon>
        <taxon>Ciliophora</taxon>
        <taxon>Intramacronucleata</taxon>
        <taxon>Oligohymenophorea</taxon>
        <taxon>Peniculida</taxon>
        <taxon>Parameciidae</taxon>
        <taxon>Paramecium</taxon>
    </lineage>
</organism>
<comment type="caution">
    <text evidence="1">The sequence shown here is derived from an EMBL/GenBank/DDBJ whole genome shotgun (WGS) entry which is preliminary data.</text>
</comment>
<protein>
    <recommendedName>
        <fullName evidence="3">RAP domain-containing protein</fullName>
    </recommendedName>
</protein>
<evidence type="ECO:0000313" key="2">
    <source>
        <dbReference type="Proteomes" id="UP000683925"/>
    </source>
</evidence>
<evidence type="ECO:0008006" key="3">
    <source>
        <dbReference type="Google" id="ProtNLM"/>
    </source>
</evidence>
<reference evidence="1" key="1">
    <citation type="submission" date="2021-01" db="EMBL/GenBank/DDBJ databases">
        <authorList>
            <consortium name="Genoscope - CEA"/>
            <person name="William W."/>
        </authorList>
    </citation>
    <scope>NUCLEOTIDE SEQUENCE</scope>
</reference>
<sequence>MQFAVTKLPQMVKGVLPQKFEQLVYIDLVLQSINQMKNADKDLLLMSSKHFYLITNYYEPCTYEELRSELKKLKMEDLKNILINNAQEILKSKQISVANFVSIIPILGKNYNLNEFSQLIEEQLKEMIEVVKDRQECKKFSNITLTRFCKSMGYLLRNSDNQSLKQHYQTFIFQIILNKPNTQLRHIYSMLHYLQFIKYNQIISYLNQKQLAIEASKFILSRFRTQLNLEPEISKNPEFYSQLSSFLFKTNYFPLEEALFIEEALLKNVQFTEEKIEFAYIKIIFCQLSKVGVGEKIIKRMLQIHKKMEMQKDFLPYYLLSLLYFQISRIMDQFRLNPTRQNMEKLIKEPYFAQPLIDQVVEAMKDFGYAQIAYPQESINQTKICQGLLNCFSIKLFEEENIKAQFSQSIAAPGRTNEINSDVEDFLQSKGIQYIKEYTEGFYSYDYWIPDLNIIIECDGSFHYQTNSYDKKDSSTLARDFLILNQNRKLISINWFKQREKRFTEDKFGYISQLWNKIEKNPDIIYAE</sequence>
<dbReference type="OrthoDB" id="300736at2759"/>
<accession>A0A8S1UVK6</accession>
<name>A0A8S1UVK6_PAROT</name>
<dbReference type="EMBL" id="CAJJDP010000051">
    <property type="protein sequence ID" value="CAD8168277.1"/>
    <property type="molecule type" value="Genomic_DNA"/>
</dbReference>
<dbReference type="Proteomes" id="UP000683925">
    <property type="component" value="Unassembled WGS sequence"/>
</dbReference>
<gene>
    <name evidence="1" type="ORF">POCTA_138.1.T0510228</name>
</gene>